<organism evidence="2 3">
    <name type="scientific">Phaseolus angularis</name>
    <name type="common">Azuki bean</name>
    <name type="synonym">Vigna angularis</name>
    <dbReference type="NCBI Taxonomy" id="3914"/>
    <lineage>
        <taxon>Eukaryota</taxon>
        <taxon>Viridiplantae</taxon>
        <taxon>Streptophyta</taxon>
        <taxon>Embryophyta</taxon>
        <taxon>Tracheophyta</taxon>
        <taxon>Spermatophyta</taxon>
        <taxon>Magnoliopsida</taxon>
        <taxon>eudicotyledons</taxon>
        <taxon>Gunneridae</taxon>
        <taxon>Pentapetalae</taxon>
        <taxon>rosids</taxon>
        <taxon>fabids</taxon>
        <taxon>Fabales</taxon>
        <taxon>Fabaceae</taxon>
        <taxon>Papilionoideae</taxon>
        <taxon>50 kb inversion clade</taxon>
        <taxon>NPAAA clade</taxon>
        <taxon>indigoferoid/millettioid clade</taxon>
        <taxon>Phaseoleae</taxon>
        <taxon>Vigna</taxon>
    </lineage>
</organism>
<dbReference type="Proteomes" id="UP000053144">
    <property type="component" value="Unassembled WGS sequence"/>
</dbReference>
<evidence type="ECO:0000313" key="3">
    <source>
        <dbReference type="Proteomes" id="UP000053144"/>
    </source>
</evidence>
<feature type="compositionally biased region" description="Basic and acidic residues" evidence="1">
    <location>
        <begin position="159"/>
        <end position="177"/>
    </location>
</feature>
<gene>
    <name evidence="2" type="ORF">LR48_Vigan375s000300</name>
</gene>
<name>A0A0L9T8Y3_PHAAN</name>
<proteinExistence type="predicted"/>
<feature type="region of interest" description="Disordered" evidence="1">
    <location>
        <begin position="155"/>
        <end position="180"/>
    </location>
</feature>
<dbReference type="Gramene" id="KOM27033">
    <property type="protein sequence ID" value="KOM27033"/>
    <property type="gene ID" value="LR48_Vigan375s000300"/>
</dbReference>
<evidence type="ECO:0000256" key="1">
    <source>
        <dbReference type="SAM" id="MobiDB-lite"/>
    </source>
</evidence>
<accession>A0A0L9T8Y3</accession>
<dbReference type="AlphaFoldDB" id="A0A0L9T8Y3"/>
<reference evidence="3" key="1">
    <citation type="journal article" date="2015" name="Proc. Natl. Acad. Sci. U.S.A.">
        <title>Genome sequencing of adzuki bean (Vigna angularis) provides insight into high starch and low fat accumulation and domestication.</title>
        <authorList>
            <person name="Yang K."/>
            <person name="Tian Z."/>
            <person name="Chen C."/>
            <person name="Luo L."/>
            <person name="Zhao B."/>
            <person name="Wang Z."/>
            <person name="Yu L."/>
            <person name="Li Y."/>
            <person name="Sun Y."/>
            <person name="Li W."/>
            <person name="Chen Y."/>
            <person name="Li Y."/>
            <person name="Zhang Y."/>
            <person name="Ai D."/>
            <person name="Zhao J."/>
            <person name="Shang C."/>
            <person name="Ma Y."/>
            <person name="Wu B."/>
            <person name="Wang M."/>
            <person name="Gao L."/>
            <person name="Sun D."/>
            <person name="Zhang P."/>
            <person name="Guo F."/>
            <person name="Wang W."/>
            <person name="Li Y."/>
            <person name="Wang J."/>
            <person name="Varshney R.K."/>
            <person name="Wang J."/>
            <person name="Ling H.Q."/>
            <person name="Wan P."/>
        </authorList>
    </citation>
    <scope>NUCLEOTIDE SEQUENCE</scope>
    <source>
        <strain evidence="3">cv. Jingnong 6</strain>
    </source>
</reference>
<sequence>MTRGGCSSGCGSTRMRSSFFKGSWTTPLKEDPLTTFNIHHARTEEGNSWSRRPAMGSTVGVKADDGPDDSAQWSFLAGAAVGEREFGSLTPSMSVWNEGGEAEPLGNSSEDDGLLKLAEGADISGGLVKWGKVEVDRWKIVGIITGAQERRVIKTSGRRAGESGRAVDEQESQDERAPTVYRSSHTVQTSLASSVHYATVRPLPCVTVRPHPFADRRSDANAKPFGYLQPVHYSTVRPFVNLGRSSSASTVRSSTSFSTVRPQVLNRSASPVYRSVIVFIERSVFI</sequence>
<evidence type="ECO:0000313" key="2">
    <source>
        <dbReference type="EMBL" id="KOM27033.1"/>
    </source>
</evidence>
<dbReference type="EMBL" id="KQ258364">
    <property type="protein sequence ID" value="KOM27033.1"/>
    <property type="molecule type" value="Genomic_DNA"/>
</dbReference>
<protein>
    <submittedName>
        <fullName evidence="2">Uncharacterized protein</fullName>
    </submittedName>
</protein>